<dbReference type="EMBL" id="BMLQ01000003">
    <property type="protein sequence ID" value="GGO43746.1"/>
    <property type="molecule type" value="Genomic_DNA"/>
</dbReference>
<proteinExistence type="predicted"/>
<name>A0ABQ2LVQ0_9MICC</name>
<dbReference type="CDD" id="cd03443">
    <property type="entry name" value="PaaI_thioesterase"/>
    <property type="match status" value="1"/>
</dbReference>
<feature type="domain" description="Acyl-CoA thioesterase-like C-terminal" evidence="2">
    <location>
        <begin position="47"/>
        <end position="132"/>
    </location>
</feature>
<dbReference type="Pfam" id="PF03061">
    <property type="entry name" value="4HBT"/>
    <property type="match status" value="1"/>
</dbReference>
<accession>A0ABQ2LVQ0</accession>
<dbReference type="Gene3D" id="3.10.129.10">
    <property type="entry name" value="Hotdog Thioesterase"/>
    <property type="match status" value="2"/>
</dbReference>
<evidence type="ECO:0000259" key="1">
    <source>
        <dbReference type="Pfam" id="PF03061"/>
    </source>
</evidence>
<feature type="domain" description="Thioesterase" evidence="1">
    <location>
        <begin position="188"/>
        <end position="258"/>
    </location>
</feature>
<gene>
    <name evidence="3" type="ORF">GCM10010977_12600</name>
</gene>
<organism evidence="3 4">
    <name type="scientific">Citricoccus zhacaiensis</name>
    <dbReference type="NCBI Taxonomy" id="489142"/>
    <lineage>
        <taxon>Bacteria</taxon>
        <taxon>Bacillati</taxon>
        <taxon>Actinomycetota</taxon>
        <taxon>Actinomycetes</taxon>
        <taxon>Micrococcales</taxon>
        <taxon>Micrococcaceae</taxon>
        <taxon>Citricoccus</taxon>
    </lineage>
</organism>
<evidence type="ECO:0000313" key="3">
    <source>
        <dbReference type="EMBL" id="GGO43746.1"/>
    </source>
</evidence>
<dbReference type="InterPro" id="IPR006683">
    <property type="entry name" value="Thioestr_dom"/>
</dbReference>
<evidence type="ECO:0000313" key="4">
    <source>
        <dbReference type="Proteomes" id="UP000642509"/>
    </source>
</evidence>
<protein>
    <recommendedName>
        <fullName evidence="5">PaaI family thioesterase</fullName>
    </recommendedName>
</protein>
<sequence>MNGPVDVDAVQLQKLLIPHGRPEELFGLSGLGLSGADSFGTMAPGPWSRERDGRFAAGILGVLADNVLAQAVLAHRHPDMWAVTTEFAFDFFSSPVEGQELTASATALVVDAGGGGSHGRITDEGGGAVADVTFWGRFVEGVPQAVVDQHRAPSLEVRPGSLAELLGLERDGDQMVFRERGELVNPLGIMHGGVLFPTLERAAVELGARPEGMVTASMRINYLRPASGDILIAVRQIHRGRTFASAEATALRPDGKVAAWALLTFRSTGR</sequence>
<dbReference type="SUPFAM" id="SSF54637">
    <property type="entry name" value="Thioesterase/thiol ester dehydrase-isomerase"/>
    <property type="match status" value="2"/>
</dbReference>
<dbReference type="InterPro" id="IPR029069">
    <property type="entry name" value="HotDog_dom_sf"/>
</dbReference>
<evidence type="ECO:0008006" key="5">
    <source>
        <dbReference type="Google" id="ProtNLM"/>
    </source>
</evidence>
<comment type="caution">
    <text evidence="3">The sequence shown here is derived from an EMBL/GenBank/DDBJ whole genome shotgun (WGS) entry which is preliminary data.</text>
</comment>
<dbReference type="Proteomes" id="UP000642509">
    <property type="component" value="Unassembled WGS sequence"/>
</dbReference>
<dbReference type="InterPro" id="IPR049450">
    <property type="entry name" value="ACOT8-like_C"/>
</dbReference>
<keyword evidence="4" id="KW-1185">Reference proteome</keyword>
<dbReference type="Pfam" id="PF20789">
    <property type="entry name" value="4HBT_3C"/>
    <property type="match status" value="1"/>
</dbReference>
<evidence type="ECO:0000259" key="2">
    <source>
        <dbReference type="Pfam" id="PF20789"/>
    </source>
</evidence>
<reference evidence="4" key="1">
    <citation type="journal article" date="2019" name="Int. J. Syst. Evol. Microbiol.">
        <title>The Global Catalogue of Microorganisms (GCM) 10K type strain sequencing project: providing services to taxonomists for standard genome sequencing and annotation.</title>
        <authorList>
            <consortium name="The Broad Institute Genomics Platform"/>
            <consortium name="The Broad Institute Genome Sequencing Center for Infectious Disease"/>
            <person name="Wu L."/>
            <person name="Ma J."/>
        </authorList>
    </citation>
    <scope>NUCLEOTIDE SEQUENCE [LARGE SCALE GENOMIC DNA]</scope>
    <source>
        <strain evidence="4">CGMCC 1.7064</strain>
    </source>
</reference>